<dbReference type="EMBL" id="KQ947426">
    <property type="protein sequence ID" value="KUJ11792.1"/>
    <property type="molecule type" value="Genomic_DNA"/>
</dbReference>
<dbReference type="GeneID" id="28825540"/>
<name>A0A194WW31_MOLSC</name>
<gene>
    <name evidence="1" type="ORF">LY89DRAFT_688956</name>
</gene>
<reference evidence="1 2" key="1">
    <citation type="submission" date="2015-10" db="EMBL/GenBank/DDBJ databases">
        <title>Full genome of DAOMC 229536 Phialocephala scopiformis, a fungal endophyte of spruce producing the potent anti-insectan compound rugulosin.</title>
        <authorList>
            <consortium name="DOE Joint Genome Institute"/>
            <person name="Walker A.K."/>
            <person name="Frasz S.L."/>
            <person name="Seifert K.A."/>
            <person name="Miller J.D."/>
            <person name="Mondo S.J."/>
            <person name="Labutti K."/>
            <person name="Lipzen A."/>
            <person name="Dockter R."/>
            <person name="Kennedy M."/>
            <person name="Grigoriev I.V."/>
            <person name="Spatafora J.W."/>
        </authorList>
    </citation>
    <scope>NUCLEOTIDE SEQUENCE [LARGE SCALE GENOMIC DNA]</scope>
    <source>
        <strain evidence="1 2">CBS 120377</strain>
    </source>
</reference>
<sequence>MIVRSAISIPRQHYIIAKSEGTVAQDMPDNDLSSITMIQRNKTPMFPIEWIIAGQSSIYNLNNSPELADRTADTQPLKVSREIIRS</sequence>
<dbReference type="InParanoid" id="A0A194WW31"/>
<dbReference type="AlphaFoldDB" id="A0A194WW31"/>
<proteinExistence type="predicted"/>
<dbReference type="KEGG" id="psco:LY89DRAFT_688956"/>
<dbReference type="RefSeq" id="XP_018066147.1">
    <property type="nucleotide sequence ID" value="XM_018215814.1"/>
</dbReference>
<evidence type="ECO:0000313" key="1">
    <source>
        <dbReference type="EMBL" id="KUJ11792.1"/>
    </source>
</evidence>
<organism evidence="1 2">
    <name type="scientific">Mollisia scopiformis</name>
    <name type="common">Conifer needle endophyte fungus</name>
    <name type="synonym">Phialocephala scopiformis</name>
    <dbReference type="NCBI Taxonomy" id="149040"/>
    <lineage>
        <taxon>Eukaryota</taxon>
        <taxon>Fungi</taxon>
        <taxon>Dikarya</taxon>
        <taxon>Ascomycota</taxon>
        <taxon>Pezizomycotina</taxon>
        <taxon>Leotiomycetes</taxon>
        <taxon>Helotiales</taxon>
        <taxon>Mollisiaceae</taxon>
        <taxon>Mollisia</taxon>
    </lineage>
</organism>
<dbReference type="OrthoDB" id="10596799at2759"/>
<accession>A0A194WW31</accession>
<evidence type="ECO:0000313" key="2">
    <source>
        <dbReference type="Proteomes" id="UP000070700"/>
    </source>
</evidence>
<protein>
    <submittedName>
        <fullName evidence="1">Uncharacterized protein</fullName>
    </submittedName>
</protein>
<keyword evidence="2" id="KW-1185">Reference proteome</keyword>
<dbReference type="Proteomes" id="UP000070700">
    <property type="component" value="Unassembled WGS sequence"/>
</dbReference>